<dbReference type="SUPFAM" id="SSF50978">
    <property type="entry name" value="WD40 repeat-like"/>
    <property type="match status" value="1"/>
</dbReference>
<sequence length="181" mass="20927">MVLSQRQREELRKLWNLRLNYLKQKEVIEGAPSKAKRSPGEWIPRPPEKFSLTGHRASITSLMVSASEDAVIKIWDFETGEYERNLKDHTNSVQDIAFDAQGKLLDTVLKPILGTENGYAWFVSTWTEEYLPHAQSITHQMYRLGARSFFFGNKQAAGADNKRAIIKDHFWHLVHEIKPYA</sequence>
<dbReference type="AlphaFoldDB" id="A0A4C1TJQ8"/>
<protein>
    <submittedName>
        <fullName evidence="2">Lissencephaly-1 homolog</fullName>
    </submittedName>
</protein>
<evidence type="ECO:0000313" key="2">
    <source>
        <dbReference type="EMBL" id="GBP13531.1"/>
    </source>
</evidence>
<keyword evidence="3" id="KW-1185">Reference proteome</keyword>
<dbReference type="OrthoDB" id="674604at2759"/>
<dbReference type="Gene3D" id="2.130.10.10">
    <property type="entry name" value="YVTN repeat-like/Quinoprotein amine dehydrogenase"/>
    <property type="match status" value="1"/>
</dbReference>
<dbReference type="EMBL" id="BGZK01005321">
    <property type="protein sequence ID" value="GBP13531.1"/>
    <property type="molecule type" value="Genomic_DNA"/>
</dbReference>
<gene>
    <name evidence="2" type="ORF">EVAR_71615_1</name>
</gene>
<feature type="repeat" description="WD" evidence="1">
    <location>
        <begin position="61"/>
        <end position="85"/>
    </location>
</feature>
<dbReference type="InterPro" id="IPR036322">
    <property type="entry name" value="WD40_repeat_dom_sf"/>
</dbReference>
<evidence type="ECO:0000313" key="3">
    <source>
        <dbReference type="Proteomes" id="UP000299102"/>
    </source>
</evidence>
<dbReference type="InterPro" id="IPR001680">
    <property type="entry name" value="WD40_rpt"/>
</dbReference>
<dbReference type="Proteomes" id="UP000299102">
    <property type="component" value="Unassembled WGS sequence"/>
</dbReference>
<comment type="caution">
    <text evidence="2">The sequence shown here is derived from an EMBL/GenBank/DDBJ whole genome shotgun (WGS) entry which is preliminary data.</text>
</comment>
<dbReference type="STRING" id="151549.A0A4C1TJQ8"/>
<reference evidence="2 3" key="1">
    <citation type="journal article" date="2019" name="Commun. Biol.">
        <title>The bagworm genome reveals a unique fibroin gene that provides high tensile strength.</title>
        <authorList>
            <person name="Kono N."/>
            <person name="Nakamura H."/>
            <person name="Ohtoshi R."/>
            <person name="Tomita M."/>
            <person name="Numata K."/>
            <person name="Arakawa K."/>
        </authorList>
    </citation>
    <scope>NUCLEOTIDE SEQUENCE [LARGE SCALE GENOMIC DNA]</scope>
</reference>
<keyword evidence="1" id="KW-0853">WD repeat</keyword>
<proteinExistence type="predicted"/>
<organism evidence="2 3">
    <name type="scientific">Eumeta variegata</name>
    <name type="common">Bagworm moth</name>
    <name type="synonym">Eumeta japonica</name>
    <dbReference type="NCBI Taxonomy" id="151549"/>
    <lineage>
        <taxon>Eukaryota</taxon>
        <taxon>Metazoa</taxon>
        <taxon>Ecdysozoa</taxon>
        <taxon>Arthropoda</taxon>
        <taxon>Hexapoda</taxon>
        <taxon>Insecta</taxon>
        <taxon>Pterygota</taxon>
        <taxon>Neoptera</taxon>
        <taxon>Endopterygota</taxon>
        <taxon>Lepidoptera</taxon>
        <taxon>Glossata</taxon>
        <taxon>Ditrysia</taxon>
        <taxon>Tineoidea</taxon>
        <taxon>Psychidae</taxon>
        <taxon>Oiketicinae</taxon>
        <taxon>Eumeta</taxon>
    </lineage>
</organism>
<dbReference type="PROSITE" id="PS50082">
    <property type="entry name" value="WD_REPEATS_2"/>
    <property type="match status" value="1"/>
</dbReference>
<dbReference type="Pfam" id="PF00400">
    <property type="entry name" value="WD40"/>
    <property type="match status" value="1"/>
</dbReference>
<accession>A0A4C1TJQ8</accession>
<name>A0A4C1TJQ8_EUMVA</name>
<evidence type="ECO:0000256" key="1">
    <source>
        <dbReference type="PROSITE-ProRule" id="PRU00221"/>
    </source>
</evidence>
<dbReference type="InterPro" id="IPR015943">
    <property type="entry name" value="WD40/YVTN_repeat-like_dom_sf"/>
</dbReference>